<gene>
    <name evidence="2" type="ORF">SAMN05444390_1013</name>
</gene>
<dbReference type="PANTHER" id="PTHR24096">
    <property type="entry name" value="LONG-CHAIN-FATTY-ACID--COA LIGASE"/>
    <property type="match status" value="1"/>
</dbReference>
<organism evidence="2 3">
    <name type="scientific">Marinobacterium lutimaris</name>
    <dbReference type="NCBI Taxonomy" id="568106"/>
    <lineage>
        <taxon>Bacteria</taxon>
        <taxon>Pseudomonadati</taxon>
        <taxon>Pseudomonadota</taxon>
        <taxon>Gammaproteobacteria</taxon>
        <taxon>Oceanospirillales</taxon>
        <taxon>Oceanospirillaceae</taxon>
        <taxon>Marinobacterium</taxon>
    </lineage>
</organism>
<sequence>MLADFHPVNVHDFGVEVEYRDNGEQVVRCPRPLDDYAVRITDRLEYWADKTPDAIFVAQRNEEGEWEKLTYRETLERVTSIAAWLLDKNLSAERPVMCLSGNSIEHLLLALGSQYIGVPYSPISTAYSLISTDYGKLRHVFDLLTPGLVFVDNLGPFRDAIDAVIPADLPLVAVSKEHGDDGLKNPVTLFSELLDTPACAAADAARDATNGDTIAKFMFTSGSTGMPKAVINTQRMICANQVMMNSLMEFLQEEPPVLVDWLPWNHTFGGNHNIGIALYNGGSLYIDHGKPTHKAFGVTLKNLTDVAPTVYFNVPKGYELLVKELRAHPEVAKKFFSRLQLMHFAAAGLSQHIWDAIDELAIEHTGKKVPMITGLGATETAPAALFASIVECASGVIGTPLPGIELKLVPNGDKMEARVRGSSVTPGYWRAEEQTAKAFDEEGFYCLGDAVKYIDPEKPGRGFRFDGRVSEDFKLDTGTWVSVGTLRAHIIHFFAPYIQDVVIAGHDRDYVSAMVFADIGHCRKLIHDGDQLSDLEVLRSPRVRETFQRLLNEMAETATGSSTCIRRLRFLEEAPSIDLNEVTDKGSINQRAVLKNRDALVKDLYSEQPSDEVMILSR</sequence>
<dbReference type="InterPro" id="IPR020845">
    <property type="entry name" value="AMP-binding_CS"/>
</dbReference>
<evidence type="ECO:0000259" key="1">
    <source>
        <dbReference type="Pfam" id="PF00501"/>
    </source>
</evidence>
<name>A0A1H5T851_9GAMM</name>
<reference evidence="2 3" key="1">
    <citation type="submission" date="2016-10" db="EMBL/GenBank/DDBJ databases">
        <authorList>
            <person name="de Groot N.N."/>
        </authorList>
    </citation>
    <scope>NUCLEOTIDE SEQUENCE [LARGE SCALE GENOMIC DNA]</scope>
    <source>
        <strain evidence="2 3">DSM 22012</strain>
    </source>
</reference>
<evidence type="ECO:0000313" key="2">
    <source>
        <dbReference type="EMBL" id="SEF58934.1"/>
    </source>
</evidence>
<dbReference type="Pfam" id="PF00501">
    <property type="entry name" value="AMP-binding"/>
    <property type="match status" value="1"/>
</dbReference>
<dbReference type="PANTHER" id="PTHR24096:SF420">
    <property type="entry name" value="LONG-CHAIN-FATTY-ACID--COA LIGASE-RELATED"/>
    <property type="match status" value="1"/>
</dbReference>
<dbReference type="InterPro" id="IPR000873">
    <property type="entry name" value="AMP-dep_synth/lig_dom"/>
</dbReference>
<dbReference type="SUPFAM" id="SSF56801">
    <property type="entry name" value="Acetyl-CoA synthetase-like"/>
    <property type="match status" value="1"/>
</dbReference>
<dbReference type="PROSITE" id="PS00455">
    <property type="entry name" value="AMP_BINDING"/>
    <property type="match status" value="1"/>
</dbReference>
<dbReference type="InterPro" id="IPR042099">
    <property type="entry name" value="ANL_N_sf"/>
</dbReference>
<dbReference type="EMBL" id="FNVQ01000001">
    <property type="protein sequence ID" value="SEF58934.1"/>
    <property type="molecule type" value="Genomic_DNA"/>
</dbReference>
<dbReference type="OrthoDB" id="9803968at2"/>
<protein>
    <submittedName>
        <fullName evidence="2">4-coumarate--CoA ligase</fullName>
    </submittedName>
</protein>
<feature type="domain" description="AMP-dependent synthetase/ligase" evidence="1">
    <location>
        <begin position="45"/>
        <end position="429"/>
    </location>
</feature>
<keyword evidence="3" id="KW-1185">Reference proteome</keyword>
<evidence type="ECO:0000313" key="3">
    <source>
        <dbReference type="Proteomes" id="UP000236745"/>
    </source>
</evidence>
<dbReference type="Proteomes" id="UP000236745">
    <property type="component" value="Unassembled WGS sequence"/>
</dbReference>
<keyword evidence="2" id="KW-0436">Ligase</keyword>
<dbReference type="Gene3D" id="3.40.50.12780">
    <property type="entry name" value="N-terminal domain of ligase-like"/>
    <property type="match status" value="1"/>
</dbReference>
<accession>A0A1H5T851</accession>
<dbReference type="CDD" id="cd05921">
    <property type="entry name" value="FCS"/>
    <property type="match status" value="1"/>
</dbReference>
<dbReference type="AlphaFoldDB" id="A0A1H5T851"/>
<dbReference type="RefSeq" id="WP_104001044.1">
    <property type="nucleotide sequence ID" value="NZ_FNVQ01000001.1"/>
</dbReference>
<proteinExistence type="predicted"/>
<dbReference type="GO" id="GO:0016405">
    <property type="term" value="F:CoA-ligase activity"/>
    <property type="evidence" value="ECO:0007669"/>
    <property type="project" value="TreeGrafter"/>
</dbReference>